<keyword evidence="2" id="KW-1185">Reference proteome</keyword>
<dbReference type="PANTHER" id="PTHR12607:SF11">
    <property type="entry name" value="ADENOMATOUS POLYPOSIS COLI PROTEIN"/>
    <property type="match status" value="1"/>
</dbReference>
<dbReference type="PANTHER" id="PTHR12607">
    <property type="entry name" value="ADENOMATOUS POLYPOSIS COLI PROTEIN FAMILY"/>
    <property type="match status" value="1"/>
</dbReference>
<feature type="region of interest" description="Disordered" evidence="1">
    <location>
        <begin position="182"/>
        <end position="218"/>
    </location>
</feature>
<sequence>MQTYCVEDTPICFSRCSSLSSLSSAEDEIGYCQETPLMFSRCTSVSSLDSFEIYSVVSSVQSESCSGMLSGIISPSDLPDSPGQTMPPSRSKTPPQTLQLKKEAAKNKEPPTEKRESGPKRSTINAAVQRVHVLPYADTLLYFASESTPDGFSCASSLSALSLDEPYIPKDTELRIMPPVHEHDHGSDGESEKAKDANYCQEKREEKPFEPEKDILDESDDDIDLLEECIFSAMPTQSLRKK</sequence>
<dbReference type="GO" id="GO:0016055">
    <property type="term" value="P:Wnt signaling pathway"/>
    <property type="evidence" value="ECO:0007669"/>
    <property type="project" value="InterPro"/>
</dbReference>
<feature type="compositionally biased region" description="Basic and acidic residues" evidence="1">
    <location>
        <begin position="182"/>
        <end position="216"/>
    </location>
</feature>
<dbReference type="RefSeq" id="XP_030049339.1">
    <property type="nucleotide sequence ID" value="XM_030193479.1"/>
</dbReference>
<dbReference type="GeneID" id="115463191"/>
<dbReference type="OrthoDB" id="5918429at2759"/>
<dbReference type="GO" id="GO:0016477">
    <property type="term" value="P:cell migration"/>
    <property type="evidence" value="ECO:0007669"/>
    <property type="project" value="TreeGrafter"/>
</dbReference>
<dbReference type="Pfam" id="PF05924">
    <property type="entry name" value="SAMP"/>
    <property type="match status" value="1"/>
</dbReference>
<feature type="compositionally biased region" description="Basic and acidic residues" evidence="1">
    <location>
        <begin position="100"/>
        <end position="119"/>
    </location>
</feature>
<organism evidence="2 3">
    <name type="scientific">Microcaecilia unicolor</name>
    <dbReference type="NCBI Taxonomy" id="1415580"/>
    <lineage>
        <taxon>Eukaryota</taxon>
        <taxon>Metazoa</taxon>
        <taxon>Chordata</taxon>
        <taxon>Craniata</taxon>
        <taxon>Vertebrata</taxon>
        <taxon>Euteleostomi</taxon>
        <taxon>Amphibia</taxon>
        <taxon>Gymnophiona</taxon>
        <taxon>Siphonopidae</taxon>
        <taxon>Microcaecilia</taxon>
    </lineage>
</organism>
<dbReference type="GO" id="GO:0045295">
    <property type="term" value="F:gamma-catenin binding"/>
    <property type="evidence" value="ECO:0007669"/>
    <property type="project" value="TreeGrafter"/>
</dbReference>
<dbReference type="KEGG" id="muo:115463191"/>
<reference evidence="3" key="1">
    <citation type="submission" date="2025-08" db="UniProtKB">
        <authorList>
            <consortium name="RefSeq"/>
        </authorList>
    </citation>
    <scope>IDENTIFICATION</scope>
</reference>
<dbReference type="GO" id="GO:0008017">
    <property type="term" value="F:microtubule binding"/>
    <property type="evidence" value="ECO:0007669"/>
    <property type="project" value="TreeGrafter"/>
</dbReference>
<dbReference type="Proteomes" id="UP000515156">
    <property type="component" value="Chromosome 2"/>
</dbReference>
<proteinExistence type="predicted"/>
<evidence type="ECO:0000313" key="2">
    <source>
        <dbReference type="Proteomes" id="UP000515156"/>
    </source>
</evidence>
<dbReference type="InterPro" id="IPR009224">
    <property type="entry name" value="SAMP"/>
</dbReference>
<dbReference type="AlphaFoldDB" id="A0A6P7XGF7"/>
<dbReference type="InParanoid" id="A0A6P7XGF7"/>
<evidence type="ECO:0000256" key="1">
    <source>
        <dbReference type="SAM" id="MobiDB-lite"/>
    </source>
</evidence>
<dbReference type="InterPro" id="IPR026818">
    <property type="entry name" value="Apc_fam"/>
</dbReference>
<feature type="region of interest" description="Disordered" evidence="1">
    <location>
        <begin position="71"/>
        <end position="123"/>
    </location>
</feature>
<dbReference type="GO" id="GO:0001708">
    <property type="term" value="P:cell fate specification"/>
    <property type="evidence" value="ECO:0007669"/>
    <property type="project" value="TreeGrafter"/>
</dbReference>
<evidence type="ECO:0000313" key="3">
    <source>
        <dbReference type="RefSeq" id="XP_030049339.1"/>
    </source>
</evidence>
<name>A0A6P7XGF7_9AMPH</name>
<feature type="compositionally biased region" description="Polar residues" evidence="1">
    <location>
        <begin position="82"/>
        <end position="99"/>
    </location>
</feature>
<dbReference type="GO" id="GO:0007389">
    <property type="term" value="P:pattern specification process"/>
    <property type="evidence" value="ECO:0007669"/>
    <property type="project" value="TreeGrafter"/>
</dbReference>
<dbReference type="GO" id="GO:0030877">
    <property type="term" value="C:beta-catenin destruction complex"/>
    <property type="evidence" value="ECO:0007669"/>
    <property type="project" value="TreeGrafter"/>
</dbReference>
<dbReference type="GO" id="GO:0016342">
    <property type="term" value="C:catenin complex"/>
    <property type="evidence" value="ECO:0007669"/>
    <property type="project" value="TreeGrafter"/>
</dbReference>
<dbReference type="GO" id="GO:0005881">
    <property type="term" value="C:cytoplasmic microtubule"/>
    <property type="evidence" value="ECO:0007669"/>
    <property type="project" value="TreeGrafter"/>
</dbReference>
<dbReference type="Pfam" id="PF05923">
    <property type="entry name" value="APC_r"/>
    <property type="match status" value="3"/>
</dbReference>
<dbReference type="GO" id="GO:0008013">
    <property type="term" value="F:beta-catenin binding"/>
    <property type="evidence" value="ECO:0007669"/>
    <property type="project" value="InterPro"/>
</dbReference>
<accession>A0A6P7XGF7</accession>
<dbReference type="InterPro" id="IPR009223">
    <property type="entry name" value="APC_rpt"/>
</dbReference>
<dbReference type="GO" id="GO:0007399">
    <property type="term" value="P:nervous system development"/>
    <property type="evidence" value="ECO:0007669"/>
    <property type="project" value="TreeGrafter"/>
</dbReference>
<dbReference type="GO" id="GO:0090090">
    <property type="term" value="P:negative regulation of canonical Wnt signaling pathway"/>
    <property type="evidence" value="ECO:0007669"/>
    <property type="project" value="TreeGrafter"/>
</dbReference>
<dbReference type="GO" id="GO:0007026">
    <property type="term" value="P:negative regulation of microtubule depolymerization"/>
    <property type="evidence" value="ECO:0007669"/>
    <property type="project" value="TreeGrafter"/>
</dbReference>
<gene>
    <name evidence="3" type="primary">LOC115463191</name>
</gene>
<protein>
    <submittedName>
        <fullName evidence="3">Adenomatous polyposis coli protein-like</fullName>
    </submittedName>
</protein>